<proteinExistence type="inferred from homology"/>
<feature type="coiled-coil region" evidence="10">
    <location>
        <begin position="428"/>
        <end position="486"/>
    </location>
</feature>
<dbReference type="CDD" id="cd19499">
    <property type="entry name" value="RecA-like_ClpB_Hsp104-like"/>
    <property type="match status" value="1"/>
</dbReference>
<dbReference type="SUPFAM" id="SSF52540">
    <property type="entry name" value="P-loop containing nucleoside triphosphate hydrolases"/>
    <property type="match status" value="2"/>
</dbReference>
<dbReference type="FunFam" id="3.40.50.300:FF:000025">
    <property type="entry name" value="ATP-dependent Clp protease subunit"/>
    <property type="match status" value="1"/>
</dbReference>
<comment type="similarity">
    <text evidence="1 9">Belongs to the ClpA/ClpB family.</text>
</comment>
<dbReference type="Pfam" id="PF10431">
    <property type="entry name" value="ClpB_D2-small"/>
    <property type="match status" value="1"/>
</dbReference>
<evidence type="ECO:0000256" key="8">
    <source>
        <dbReference type="PROSITE-ProRule" id="PRU01251"/>
    </source>
</evidence>
<dbReference type="InterPro" id="IPR003959">
    <property type="entry name" value="ATPase_AAA_core"/>
</dbReference>
<comment type="subunit">
    <text evidence="7">Homohexamer. The oligomerization is ATP-dependent.</text>
</comment>
<keyword evidence="6 9" id="KW-0143">Chaperone</keyword>
<dbReference type="Gene3D" id="3.40.50.300">
    <property type="entry name" value="P-loop containing nucleotide triphosphate hydrolases"/>
    <property type="match status" value="3"/>
</dbReference>
<dbReference type="InterPro" id="IPR050130">
    <property type="entry name" value="ClpA_ClpB"/>
</dbReference>
<evidence type="ECO:0000256" key="5">
    <source>
        <dbReference type="ARBA" id="ARBA00022840"/>
    </source>
</evidence>
<dbReference type="PROSITE" id="PS51903">
    <property type="entry name" value="CLP_R"/>
    <property type="match status" value="1"/>
</dbReference>
<keyword evidence="13" id="KW-1185">Reference proteome</keyword>
<dbReference type="Pfam" id="PF17871">
    <property type="entry name" value="AAA_lid_9"/>
    <property type="match status" value="1"/>
</dbReference>
<dbReference type="InterPro" id="IPR003593">
    <property type="entry name" value="AAA+_ATPase"/>
</dbReference>
<dbReference type="InterPro" id="IPR036628">
    <property type="entry name" value="Clp_N_dom_sf"/>
</dbReference>
<dbReference type="Pfam" id="PF00004">
    <property type="entry name" value="AAA"/>
    <property type="match status" value="1"/>
</dbReference>
<dbReference type="SMART" id="SM01086">
    <property type="entry name" value="ClpB_D2-small"/>
    <property type="match status" value="1"/>
</dbReference>
<dbReference type="PROSITE" id="PS00870">
    <property type="entry name" value="CLPAB_1"/>
    <property type="match status" value="1"/>
</dbReference>
<evidence type="ECO:0000256" key="10">
    <source>
        <dbReference type="SAM" id="Coils"/>
    </source>
</evidence>
<evidence type="ECO:0000313" key="12">
    <source>
        <dbReference type="EMBL" id="MDI1231574.1"/>
    </source>
</evidence>
<dbReference type="GO" id="GO:0034605">
    <property type="term" value="P:cellular response to heat"/>
    <property type="evidence" value="ECO:0007669"/>
    <property type="project" value="TreeGrafter"/>
</dbReference>
<dbReference type="Gene3D" id="1.10.1780.10">
    <property type="entry name" value="Clp, N-terminal domain"/>
    <property type="match status" value="1"/>
</dbReference>
<evidence type="ECO:0000259" key="11">
    <source>
        <dbReference type="PROSITE" id="PS51903"/>
    </source>
</evidence>
<dbReference type="SMART" id="SM00382">
    <property type="entry name" value="AAA"/>
    <property type="match status" value="2"/>
</dbReference>
<gene>
    <name evidence="12" type="ORF">PSU93_10525</name>
</gene>
<dbReference type="InterPro" id="IPR027417">
    <property type="entry name" value="P-loop_NTPase"/>
</dbReference>
<evidence type="ECO:0000256" key="2">
    <source>
        <dbReference type="ARBA" id="ARBA00017574"/>
    </source>
</evidence>
<evidence type="ECO:0000256" key="9">
    <source>
        <dbReference type="RuleBase" id="RU004432"/>
    </source>
</evidence>
<protein>
    <recommendedName>
        <fullName evidence="2">Chaperone protein ClpB</fullName>
    </recommendedName>
</protein>
<evidence type="ECO:0000313" key="13">
    <source>
        <dbReference type="Proteomes" id="UP001160519"/>
    </source>
</evidence>
<dbReference type="PRINTS" id="PR00300">
    <property type="entry name" value="CLPPROTEASEA"/>
</dbReference>
<dbReference type="PANTHER" id="PTHR11638:SF18">
    <property type="entry name" value="HEAT SHOCK PROTEIN 104"/>
    <property type="match status" value="1"/>
</dbReference>
<keyword evidence="3 8" id="KW-0677">Repeat</keyword>
<dbReference type="Pfam" id="PF07724">
    <property type="entry name" value="AAA_2"/>
    <property type="match status" value="1"/>
</dbReference>
<keyword evidence="5 9" id="KW-0067">ATP-binding</keyword>
<dbReference type="FunFam" id="3.40.50.300:FF:000120">
    <property type="entry name" value="ATP-dependent chaperone ClpB"/>
    <property type="match status" value="1"/>
</dbReference>
<evidence type="ECO:0000256" key="6">
    <source>
        <dbReference type="ARBA" id="ARBA00023186"/>
    </source>
</evidence>
<dbReference type="Proteomes" id="UP001160519">
    <property type="component" value="Unassembled WGS sequence"/>
</dbReference>
<accession>A0AA43Q8B2</accession>
<dbReference type="SUPFAM" id="SSF81923">
    <property type="entry name" value="Double Clp-N motif"/>
    <property type="match status" value="1"/>
</dbReference>
<dbReference type="InterPro" id="IPR004176">
    <property type="entry name" value="Clp_R_N"/>
</dbReference>
<dbReference type="PANTHER" id="PTHR11638">
    <property type="entry name" value="ATP-DEPENDENT CLP PROTEASE"/>
    <property type="match status" value="1"/>
</dbReference>
<dbReference type="GO" id="GO:0005524">
    <property type="term" value="F:ATP binding"/>
    <property type="evidence" value="ECO:0007669"/>
    <property type="project" value="UniProtKB-KW"/>
</dbReference>
<comment type="caution">
    <text evidence="12">The sequence shown here is derived from an EMBL/GenBank/DDBJ whole genome shotgun (WGS) entry which is preliminary data.</text>
</comment>
<dbReference type="Gene3D" id="1.10.8.60">
    <property type="match status" value="1"/>
</dbReference>
<evidence type="ECO:0000256" key="4">
    <source>
        <dbReference type="ARBA" id="ARBA00022741"/>
    </source>
</evidence>
<dbReference type="EMBL" id="JAQSDF010000033">
    <property type="protein sequence ID" value="MDI1231574.1"/>
    <property type="molecule type" value="Genomic_DNA"/>
</dbReference>
<dbReference type="InterPro" id="IPR041546">
    <property type="entry name" value="ClpA/ClpB_AAA_lid"/>
</dbReference>
<dbReference type="InterPro" id="IPR028299">
    <property type="entry name" value="ClpA/B_CS2"/>
</dbReference>
<sequence>MIIEKFNLKAQKIIESACRLAVEQDHGLVTPWHLLHRLVESTDSIGRQYLEQANIDLARLGDTVTAQLIVQPKALKNAQQTPINRELERLFIYAEQISGRMGDKYMGINHLLLALWELEELVAALTEAGGSKQAFISMQDQLPKRGYQSQDSSGEFEYLSKYARDLTELARQGLLDPVIGRTDEINLAIQVLCRRLKNNPIIIGEPGVGKTSIVEGLAQRIVAGDVPKDLIGCSVLAVDMGLLVAGAKYRGEFEERFKRLLQEITDAGNVITFIDEIHNVIGAGKAEGSMDAANLLKPALARGEIRCIGATTNEEYRKHFEKDSALIRRFQVVKMEEPDDETALMILRGIKEKYEMHHGIRITEAGLLAAVRYSRRYIADRFLPDKAIDLIDQTAAMVRIGLSAKPAELEALDRRLVSLEIEWSSLVNELAETRKQQLHSELIELREKSAQLTERWEREKRAMTEVQDARKLLEDSRREMEQKIREEDFVRVAELQHKVIPQAERTLAEYADIDTADIQLQKNFIDEQDIAATVARLTGIPIARMLDSEQQRLLNLESHLRERVVGQEDAVAAVSKAIRRARANIQDANRPLGSFLMLGPTGVGKTELAKTLAQFLFNDDSAMVRIDMSEFMEKHSAARLTGAPPGYVGYEEGGVLTNQVRSKPYSVILFDEVEKAHPDVFNLFLQVLDEGRLTDSQGQLVNFTNTLILMTSNLGSELIDPVETEQEQQQMQALIMDRVRGHFRPEFLNRLDDILIFRQLTQETMRPIADIQLKRLAKCLEERDIRLDVSDEASNSLAQWGFNPLYGARPLKRVIQTRLQDPLAELLLSGELRNGQQIAVSVTDGELIFTGVDEKINLDAVGTTVTEKED</sequence>
<dbReference type="PROSITE" id="PS00871">
    <property type="entry name" value="CLPAB_2"/>
    <property type="match status" value="1"/>
</dbReference>
<dbReference type="FunFam" id="3.40.50.300:FF:000010">
    <property type="entry name" value="Chaperone clpB 1, putative"/>
    <property type="match status" value="1"/>
</dbReference>
<dbReference type="GO" id="GO:0016887">
    <property type="term" value="F:ATP hydrolysis activity"/>
    <property type="evidence" value="ECO:0007669"/>
    <property type="project" value="InterPro"/>
</dbReference>
<dbReference type="CDD" id="cd00009">
    <property type="entry name" value="AAA"/>
    <property type="match status" value="1"/>
</dbReference>
<dbReference type="AlphaFoldDB" id="A0AA43Q8B2"/>
<dbReference type="InterPro" id="IPR019489">
    <property type="entry name" value="Clp_ATPase_C"/>
</dbReference>
<evidence type="ECO:0000256" key="3">
    <source>
        <dbReference type="ARBA" id="ARBA00022737"/>
    </source>
</evidence>
<dbReference type="Pfam" id="PF02861">
    <property type="entry name" value="Clp_N"/>
    <property type="match status" value="1"/>
</dbReference>
<name>A0AA43Q8B2_9GAMM</name>
<dbReference type="InterPro" id="IPR018368">
    <property type="entry name" value="ClpA/B_CS1"/>
</dbReference>
<dbReference type="InterPro" id="IPR001270">
    <property type="entry name" value="ClpA/B"/>
</dbReference>
<reference evidence="12" key="1">
    <citation type="submission" date="2023-01" db="EMBL/GenBank/DDBJ databases">
        <title>Biogeochemical cycle of methane in antarctic sediments.</title>
        <authorList>
            <person name="Roldan D.M."/>
            <person name="Menes R.J."/>
        </authorList>
    </citation>
    <scope>NUCLEOTIDE SEQUENCE [LARGE SCALE GENOMIC DNA]</scope>
    <source>
        <strain evidence="12">K-2018 MAG008</strain>
    </source>
</reference>
<dbReference type="GO" id="GO:0005737">
    <property type="term" value="C:cytoplasm"/>
    <property type="evidence" value="ECO:0007669"/>
    <property type="project" value="TreeGrafter"/>
</dbReference>
<feature type="domain" description="Clp R" evidence="11">
    <location>
        <begin position="3"/>
        <end position="145"/>
    </location>
</feature>
<keyword evidence="10" id="KW-0175">Coiled coil</keyword>
<organism evidence="12 13">
    <name type="scientific">Candidatus Methylobacter titanis</name>
    <dbReference type="NCBI Taxonomy" id="3053457"/>
    <lineage>
        <taxon>Bacteria</taxon>
        <taxon>Pseudomonadati</taxon>
        <taxon>Pseudomonadota</taxon>
        <taxon>Gammaproteobacteria</taxon>
        <taxon>Methylococcales</taxon>
        <taxon>Methylococcaceae</taxon>
        <taxon>Methylobacter</taxon>
    </lineage>
</organism>
<evidence type="ECO:0000256" key="1">
    <source>
        <dbReference type="ARBA" id="ARBA00008675"/>
    </source>
</evidence>
<evidence type="ECO:0000256" key="7">
    <source>
        <dbReference type="ARBA" id="ARBA00026057"/>
    </source>
</evidence>
<keyword evidence="4 9" id="KW-0547">Nucleotide-binding</keyword>